<comment type="catalytic activity">
    <reaction evidence="4">
        <text>Hydrolysis of terminal, non-reducing alpha-D-xylose residues with release of alpha-D-xylose.</text>
        <dbReference type="EC" id="3.2.1.177"/>
    </reaction>
</comment>
<dbReference type="Gene3D" id="2.60.40.1180">
    <property type="entry name" value="Golgi alpha-mannosidase II"/>
    <property type="match status" value="2"/>
</dbReference>
<reference evidence="10" key="2">
    <citation type="submission" date="2011-01" db="EMBL/GenBank/DDBJ databases">
        <title>The Non-contiguous Finished genome of Clostridium papyrosolvens.</title>
        <authorList>
            <person name="Lucas S."/>
            <person name="Copeland A."/>
            <person name="Lapidus A."/>
            <person name="Cheng J.-F."/>
            <person name="Goodwin L."/>
            <person name="Pitluck S."/>
            <person name="Misra M."/>
            <person name="Chertkov O."/>
            <person name="Detter J.C."/>
            <person name="Han C."/>
            <person name="Tapia R."/>
            <person name="Land M."/>
            <person name="Hauser L."/>
            <person name="Kyrpides N."/>
            <person name="Ivanova N."/>
            <person name="Pagani I."/>
            <person name="Mouttaki H."/>
            <person name="He Z."/>
            <person name="Zhou J."/>
            <person name="Hemme C.L."/>
            <person name="Woyke T."/>
        </authorList>
    </citation>
    <scope>NUCLEOTIDE SEQUENCE [LARGE SCALE GENOMIC DNA]</scope>
    <source>
        <strain evidence="10">DSM 2782</strain>
    </source>
</reference>
<feature type="domain" description="Glycoside hydrolase family 31 N-terminal" evidence="8">
    <location>
        <begin position="54"/>
        <end position="215"/>
    </location>
</feature>
<keyword evidence="11" id="KW-1185">Reference proteome</keyword>
<dbReference type="SUPFAM" id="SSF74650">
    <property type="entry name" value="Galactose mutarotase-like"/>
    <property type="match status" value="1"/>
</dbReference>
<dbReference type="EC" id="3.2.1.177" evidence="5"/>
<dbReference type="Gene3D" id="2.60.40.1760">
    <property type="entry name" value="glycosyl hydrolase (family 31)"/>
    <property type="match status" value="1"/>
</dbReference>
<dbReference type="GO" id="GO:0030246">
    <property type="term" value="F:carbohydrate binding"/>
    <property type="evidence" value="ECO:0007669"/>
    <property type="project" value="InterPro"/>
</dbReference>
<dbReference type="eggNOG" id="COG1501">
    <property type="taxonomic scope" value="Bacteria"/>
</dbReference>
<keyword evidence="3 6" id="KW-0326">Glycosidase</keyword>
<dbReference type="GO" id="GO:0005975">
    <property type="term" value="P:carbohydrate metabolic process"/>
    <property type="evidence" value="ECO:0007669"/>
    <property type="project" value="InterPro"/>
</dbReference>
<accession>F1TGF0</accession>
<dbReference type="InterPro" id="IPR048395">
    <property type="entry name" value="Glyco_hydro_31_C"/>
</dbReference>
<evidence type="ECO:0000313" key="10">
    <source>
        <dbReference type="EMBL" id="EGD46515.1"/>
    </source>
</evidence>
<dbReference type="SUPFAM" id="SSF51445">
    <property type="entry name" value="(Trans)glycosidases"/>
    <property type="match status" value="1"/>
</dbReference>
<evidence type="ECO:0000313" key="11">
    <source>
        <dbReference type="Proteomes" id="UP000003860"/>
    </source>
</evidence>
<dbReference type="GO" id="GO:0061634">
    <property type="term" value="F:alpha-D-xyloside xylohydrolase"/>
    <property type="evidence" value="ECO:0007669"/>
    <property type="project" value="UniProtKB-EC"/>
</dbReference>
<evidence type="ECO:0000259" key="9">
    <source>
        <dbReference type="Pfam" id="PF21365"/>
    </source>
</evidence>
<evidence type="ECO:0000256" key="1">
    <source>
        <dbReference type="ARBA" id="ARBA00007806"/>
    </source>
</evidence>
<reference evidence="10" key="1">
    <citation type="submission" date="2009-07" db="EMBL/GenBank/DDBJ databases">
        <authorList>
            <consortium name="US DOE Joint Genome Institute (JGI-PGF)"/>
            <person name="Lucas S."/>
            <person name="Copeland A."/>
            <person name="Lapidus A."/>
            <person name="Glavina del Rio T."/>
            <person name="Tice H."/>
            <person name="Bruce D."/>
            <person name="Goodwin L."/>
            <person name="Pitluck S."/>
            <person name="Larimer F."/>
            <person name="Land M.L."/>
            <person name="Mouttaki H."/>
            <person name="He Z."/>
            <person name="Zhou J."/>
            <person name="Hemme C.L."/>
        </authorList>
    </citation>
    <scope>NUCLEOTIDE SEQUENCE [LARGE SCALE GENOMIC DNA]</scope>
    <source>
        <strain evidence="10">DSM 2782</strain>
    </source>
</reference>
<keyword evidence="2 6" id="KW-0378">Hydrolase</keyword>
<dbReference type="InterPro" id="IPR017853">
    <property type="entry name" value="GH"/>
</dbReference>
<dbReference type="CDD" id="cd14752">
    <property type="entry name" value="GH31_N"/>
    <property type="match status" value="1"/>
</dbReference>
<protein>
    <recommendedName>
        <fullName evidence="5">alpha-D-xyloside xylohydrolase</fullName>
        <ecNumber evidence="5">3.2.1.177</ecNumber>
    </recommendedName>
</protein>
<dbReference type="InterPro" id="IPR011013">
    <property type="entry name" value="Gal_mutarotase_sf_dom"/>
</dbReference>
<evidence type="ECO:0000256" key="4">
    <source>
        <dbReference type="ARBA" id="ARBA00052064"/>
    </source>
</evidence>
<evidence type="ECO:0000256" key="3">
    <source>
        <dbReference type="ARBA" id="ARBA00023295"/>
    </source>
</evidence>
<dbReference type="NCBIfam" id="NF007940">
    <property type="entry name" value="PRK10658.1"/>
    <property type="match status" value="1"/>
</dbReference>
<gene>
    <name evidence="10" type="ORF">Cpap_0768</name>
</gene>
<dbReference type="Pfam" id="PF01055">
    <property type="entry name" value="Glyco_hydro_31_2nd"/>
    <property type="match status" value="1"/>
</dbReference>
<organism evidence="10 11">
    <name type="scientific">Ruminiclostridium papyrosolvens DSM 2782</name>
    <dbReference type="NCBI Taxonomy" id="588581"/>
    <lineage>
        <taxon>Bacteria</taxon>
        <taxon>Bacillati</taxon>
        <taxon>Bacillota</taxon>
        <taxon>Clostridia</taxon>
        <taxon>Eubacteriales</taxon>
        <taxon>Oscillospiraceae</taxon>
        <taxon>Ruminiclostridium</taxon>
    </lineage>
</organism>
<dbReference type="SUPFAM" id="SSF51011">
    <property type="entry name" value="Glycosyl hydrolase domain"/>
    <property type="match status" value="1"/>
</dbReference>
<comment type="similarity">
    <text evidence="1 6">Belongs to the glycosyl hydrolase 31 family.</text>
</comment>
<dbReference type="OrthoDB" id="176168at2"/>
<dbReference type="PANTHER" id="PTHR43053">
    <property type="entry name" value="GLYCOSIDASE FAMILY 31"/>
    <property type="match status" value="1"/>
</dbReference>
<name>F1TGF0_9FIRM</name>
<proteinExistence type="inferred from homology"/>
<feature type="domain" description="Glycoside hydrolase family 31 TIM barrel" evidence="7">
    <location>
        <begin position="258"/>
        <end position="571"/>
    </location>
</feature>
<dbReference type="Pfam" id="PF21365">
    <property type="entry name" value="Glyco_hydro_31_3rd"/>
    <property type="match status" value="1"/>
</dbReference>
<dbReference type="InterPro" id="IPR013780">
    <property type="entry name" value="Glyco_hydro_b"/>
</dbReference>
<dbReference type="FunFam" id="3.20.20.80:FF:000053">
    <property type="entry name" value="Alpha-xylosidase YicI"/>
    <property type="match status" value="1"/>
</dbReference>
<evidence type="ECO:0000256" key="6">
    <source>
        <dbReference type="RuleBase" id="RU361185"/>
    </source>
</evidence>
<comment type="caution">
    <text evidence="10">The sequence shown here is derived from an EMBL/GenBank/DDBJ whole genome shotgun (WGS) entry which is preliminary data.</text>
</comment>
<dbReference type="Proteomes" id="UP000003860">
    <property type="component" value="Unassembled WGS sequence"/>
</dbReference>
<evidence type="ECO:0000259" key="7">
    <source>
        <dbReference type="Pfam" id="PF01055"/>
    </source>
</evidence>
<feature type="domain" description="Glycosyl hydrolase family 31 C-terminal" evidence="9">
    <location>
        <begin position="580"/>
        <end position="664"/>
    </location>
</feature>
<dbReference type="AlphaFoldDB" id="F1TGF0"/>
<evidence type="ECO:0000259" key="8">
    <source>
        <dbReference type="Pfam" id="PF13802"/>
    </source>
</evidence>
<dbReference type="InterPro" id="IPR050985">
    <property type="entry name" value="Alpha-glycosidase_related"/>
</dbReference>
<sequence>MKFLNGYWLSKEGYSLHYPSKAYRIEKCGDRLRIFAPCNQINHRGDTLAGPALTIELSSPAADIIHVRAYHYKGVKKDGPYFELNSAGSSPTISEDSDAVWFESGNIKARIDKNNFSIDYYRGSELLTGSGWRHLAYIKDENGHTYMREQLDLDVGECVYGLGERFTPFVKNGQTVDIWNQDGGTCTEQSYKNIPFYMTNRGYGVFVNDPGLVSFEVCSEVVSRVQFSVEGEALDYFVIGGSDCKEVISNYTALTGRPSMPPAWSFGLWLSTSFTTNYDEETVTGFINGMSQRRIPLSVFHFDCFWMKEFNWCDFIWDKDVFPDPKKMLSNLKESGLHICVWINSYVSQESVLFDEGMEKGYFIHKKDGSVWQWDMWQPGMAIVDFTNPEACKWFSQQLLNLVDMGVDCFKTDFGERIPTEDVVYYDGSDPKKMHNFYTYLYNRTVFDTLKSAGKDAVLFVRSATAGSQKFPVHWGGDCTADFSSMAESLRGGLSLGLCGFGFWSHDIGGFEQTATADVYKRWVAFGMLSSHSRLHGSTSYRVPWLYDEEAVEVLRFFANLKCRLMPYIYKTAVQASQKGLPSLRAMFVEFQEDSACATLDRQYMLGDSLLVAPVFTASGLVDYYLSKGEWYNLLTGEIVAGGSYRKEKHDYMSLPLYVRPGSLLAMGCSEDETVYEYAQDVRLLLTPLCDGACTNTSVYEKDGKEALNVTATRKGSEITVLAEGDGKPWSLKLCGIKADRCTGGTIVREQDGDIFVPKAFGGRYTLEIME</sequence>
<dbReference type="EMBL" id="ACXX02000013">
    <property type="protein sequence ID" value="EGD46515.1"/>
    <property type="molecule type" value="Genomic_DNA"/>
</dbReference>
<dbReference type="InterPro" id="IPR000322">
    <property type="entry name" value="Glyco_hydro_31_TIM"/>
</dbReference>
<dbReference type="Gene3D" id="3.20.20.80">
    <property type="entry name" value="Glycosidases"/>
    <property type="match status" value="1"/>
</dbReference>
<dbReference type="CDD" id="cd06593">
    <property type="entry name" value="GH31_xylosidase_YicI"/>
    <property type="match status" value="1"/>
</dbReference>
<dbReference type="STRING" id="588581.Cpap_0768"/>
<evidence type="ECO:0000256" key="5">
    <source>
        <dbReference type="ARBA" id="ARBA00066962"/>
    </source>
</evidence>
<dbReference type="Pfam" id="PF13802">
    <property type="entry name" value="Gal_mutarotas_2"/>
    <property type="match status" value="1"/>
</dbReference>
<dbReference type="RefSeq" id="WP_004621238.1">
    <property type="nucleotide sequence ID" value="NZ_ACXX02000013.1"/>
</dbReference>
<dbReference type="PANTHER" id="PTHR43053:SF4">
    <property type="entry name" value="MYOGENESIS-REGULATING GLYCOSIDASE"/>
    <property type="match status" value="1"/>
</dbReference>
<dbReference type="InterPro" id="IPR025887">
    <property type="entry name" value="Glyco_hydro_31_N_dom"/>
</dbReference>
<dbReference type="SUPFAM" id="SSF117125">
    <property type="entry name" value="Putative glucosidase YicI, C-terminal domain"/>
    <property type="match status" value="1"/>
</dbReference>
<evidence type="ECO:0000256" key="2">
    <source>
        <dbReference type="ARBA" id="ARBA00022801"/>
    </source>
</evidence>